<feature type="region of interest" description="Disordered" evidence="1">
    <location>
        <begin position="1"/>
        <end position="21"/>
    </location>
</feature>
<dbReference type="SUPFAM" id="SSF54637">
    <property type="entry name" value="Thioesterase/thiol ester dehydrase-isomerase"/>
    <property type="match status" value="1"/>
</dbReference>
<protein>
    <submittedName>
        <fullName evidence="2">Uncharacterized protein</fullName>
    </submittedName>
</protein>
<accession>A0A0F6VZD4</accession>
<dbReference type="Proteomes" id="UP000034883">
    <property type="component" value="Chromosome"/>
</dbReference>
<dbReference type="KEGG" id="samy:DB32_000647"/>
<dbReference type="Gene3D" id="3.10.129.10">
    <property type="entry name" value="Hotdog Thioesterase"/>
    <property type="match status" value="1"/>
</dbReference>
<evidence type="ECO:0000313" key="2">
    <source>
        <dbReference type="EMBL" id="AKF03498.1"/>
    </source>
</evidence>
<organism evidence="2 3">
    <name type="scientific">Sandaracinus amylolyticus</name>
    <dbReference type="NCBI Taxonomy" id="927083"/>
    <lineage>
        <taxon>Bacteria</taxon>
        <taxon>Pseudomonadati</taxon>
        <taxon>Myxococcota</taxon>
        <taxon>Polyangia</taxon>
        <taxon>Polyangiales</taxon>
        <taxon>Sandaracinaceae</taxon>
        <taxon>Sandaracinus</taxon>
    </lineage>
</organism>
<evidence type="ECO:0000313" key="3">
    <source>
        <dbReference type="Proteomes" id="UP000034883"/>
    </source>
</evidence>
<name>A0A0F6VZD4_9BACT</name>
<keyword evidence="3" id="KW-1185">Reference proteome</keyword>
<dbReference type="EMBL" id="CP011125">
    <property type="protein sequence ID" value="AKF03498.1"/>
    <property type="molecule type" value="Genomic_DNA"/>
</dbReference>
<sequence>MARAIAGSSRVRLHKPPPLDRAMHVEDDAGTHGVRLLDGETLVASGVPASVDVEVPAIPTLERAREASTRYVARDPRDHVFPTCFVCGPARAEGDGLRIFAGALGDGVVAAPFEPSDDLLAGATLRSEIVWAALDCPGYFAIVGTTMQPMLLGELAVDVRAPVGRGPHVIVGWSLGGEGRKARCGTALATPSGQVLAVGVATWIRIA</sequence>
<dbReference type="InterPro" id="IPR029069">
    <property type="entry name" value="HotDog_dom_sf"/>
</dbReference>
<reference evidence="2 3" key="1">
    <citation type="submission" date="2015-03" db="EMBL/GenBank/DDBJ databases">
        <title>Genome assembly of Sandaracinus amylolyticus DSM 53668.</title>
        <authorList>
            <person name="Sharma G."/>
            <person name="Subramanian S."/>
        </authorList>
    </citation>
    <scope>NUCLEOTIDE SEQUENCE [LARGE SCALE GENOMIC DNA]</scope>
    <source>
        <strain evidence="2 3">DSM 53668</strain>
    </source>
</reference>
<dbReference type="STRING" id="927083.DB32_000647"/>
<evidence type="ECO:0000256" key="1">
    <source>
        <dbReference type="SAM" id="MobiDB-lite"/>
    </source>
</evidence>
<dbReference type="AlphaFoldDB" id="A0A0F6VZD4"/>
<proteinExistence type="predicted"/>
<gene>
    <name evidence="2" type="ORF">DB32_000647</name>
</gene>